<evidence type="ECO:0008006" key="3">
    <source>
        <dbReference type="Google" id="ProtNLM"/>
    </source>
</evidence>
<comment type="caution">
    <text evidence="1">The sequence shown here is derived from an EMBL/GenBank/DDBJ whole genome shotgun (WGS) entry which is preliminary data.</text>
</comment>
<reference evidence="1" key="1">
    <citation type="submission" date="2020-08" db="EMBL/GenBank/DDBJ databases">
        <title>Plant Genome Project.</title>
        <authorList>
            <person name="Zhang R.-G."/>
        </authorList>
    </citation>
    <scope>NUCLEOTIDE SEQUENCE</scope>
    <source>
        <strain evidence="1">WSP0</strain>
        <tissue evidence="1">Leaf</tissue>
    </source>
</reference>
<sequence length="61" mass="7024">MINDSHAILMRTKNNAKLRNREANQCADHLTRIETEQNEDFVISVDAPLSIREFMIRAGQP</sequence>
<evidence type="ECO:0000313" key="1">
    <source>
        <dbReference type="EMBL" id="KAG5553788.1"/>
    </source>
</evidence>
<gene>
    <name evidence="1" type="ORF">RHGRI_011606</name>
</gene>
<dbReference type="AlphaFoldDB" id="A0AAV6KNX8"/>
<evidence type="ECO:0000313" key="2">
    <source>
        <dbReference type="Proteomes" id="UP000823749"/>
    </source>
</evidence>
<protein>
    <recommendedName>
        <fullName evidence="3">RNase H type-1 domain-containing protein</fullName>
    </recommendedName>
</protein>
<organism evidence="1 2">
    <name type="scientific">Rhododendron griersonianum</name>
    <dbReference type="NCBI Taxonomy" id="479676"/>
    <lineage>
        <taxon>Eukaryota</taxon>
        <taxon>Viridiplantae</taxon>
        <taxon>Streptophyta</taxon>
        <taxon>Embryophyta</taxon>
        <taxon>Tracheophyta</taxon>
        <taxon>Spermatophyta</taxon>
        <taxon>Magnoliopsida</taxon>
        <taxon>eudicotyledons</taxon>
        <taxon>Gunneridae</taxon>
        <taxon>Pentapetalae</taxon>
        <taxon>asterids</taxon>
        <taxon>Ericales</taxon>
        <taxon>Ericaceae</taxon>
        <taxon>Ericoideae</taxon>
        <taxon>Rhodoreae</taxon>
        <taxon>Rhododendron</taxon>
    </lineage>
</organism>
<dbReference type="EMBL" id="JACTNZ010000004">
    <property type="protein sequence ID" value="KAG5553788.1"/>
    <property type="molecule type" value="Genomic_DNA"/>
</dbReference>
<keyword evidence="2" id="KW-1185">Reference proteome</keyword>
<dbReference type="Proteomes" id="UP000823749">
    <property type="component" value="Chromosome 4"/>
</dbReference>
<proteinExistence type="predicted"/>
<name>A0AAV6KNX8_9ERIC</name>
<accession>A0AAV6KNX8</accession>